<dbReference type="AlphaFoldDB" id="X0ZLT4"/>
<sequence>LELYLEPEPDNEPPTLMRDTFRQLFSGRSEYMDLTGDKKRWARKELIELYIRNMKEQSRLKQIEQVTKFKQIGDGNAVKTI</sequence>
<feature type="non-terminal residue" evidence="1">
    <location>
        <position position="1"/>
    </location>
</feature>
<proteinExistence type="predicted"/>
<organism evidence="1">
    <name type="scientific">marine sediment metagenome</name>
    <dbReference type="NCBI Taxonomy" id="412755"/>
    <lineage>
        <taxon>unclassified sequences</taxon>
        <taxon>metagenomes</taxon>
        <taxon>ecological metagenomes</taxon>
    </lineage>
</organism>
<gene>
    <name evidence="1" type="ORF">S01H1_85310</name>
</gene>
<comment type="caution">
    <text evidence="1">The sequence shown here is derived from an EMBL/GenBank/DDBJ whole genome shotgun (WGS) entry which is preliminary data.</text>
</comment>
<dbReference type="EMBL" id="BARS01058538">
    <property type="protein sequence ID" value="GAG49211.1"/>
    <property type="molecule type" value="Genomic_DNA"/>
</dbReference>
<evidence type="ECO:0000313" key="1">
    <source>
        <dbReference type="EMBL" id="GAG49211.1"/>
    </source>
</evidence>
<reference evidence="1" key="1">
    <citation type="journal article" date="2014" name="Front. Microbiol.">
        <title>High frequency of phylogenetically diverse reductive dehalogenase-homologous genes in deep subseafloor sedimentary metagenomes.</title>
        <authorList>
            <person name="Kawai M."/>
            <person name="Futagami T."/>
            <person name="Toyoda A."/>
            <person name="Takaki Y."/>
            <person name="Nishi S."/>
            <person name="Hori S."/>
            <person name="Arai W."/>
            <person name="Tsubouchi T."/>
            <person name="Morono Y."/>
            <person name="Uchiyama I."/>
            <person name="Ito T."/>
            <person name="Fujiyama A."/>
            <person name="Inagaki F."/>
            <person name="Takami H."/>
        </authorList>
    </citation>
    <scope>NUCLEOTIDE SEQUENCE</scope>
    <source>
        <strain evidence="1">Expedition CK06-06</strain>
    </source>
</reference>
<accession>X0ZLT4</accession>
<protein>
    <submittedName>
        <fullName evidence="1">Uncharacterized protein</fullName>
    </submittedName>
</protein>
<name>X0ZLT4_9ZZZZ</name>